<feature type="binding site" evidence="1">
    <location>
        <position position="292"/>
    </location>
    <ligand>
        <name>Mg(2+)</name>
        <dbReference type="ChEBI" id="CHEBI:18420"/>
        <label>3</label>
    </ligand>
</feature>
<dbReference type="NCBIfam" id="NF004351">
    <property type="entry name" value="PRK05731.1-4"/>
    <property type="match status" value="1"/>
</dbReference>
<evidence type="ECO:0000256" key="1">
    <source>
        <dbReference type="HAMAP-Rule" id="MF_02128"/>
    </source>
</evidence>
<feature type="binding site" evidence="1">
    <location>
        <begin position="204"/>
        <end position="205"/>
    </location>
    <ligand>
        <name>ATP</name>
        <dbReference type="ChEBI" id="CHEBI:30616"/>
    </ligand>
</feature>
<dbReference type="CDD" id="cd02194">
    <property type="entry name" value="ThiL"/>
    <property type="match status" value="1"/>
</dbReference>
<feature type="chain" id="PRO_5046569378" description="Thiamine-monophosphate kinase" evidence="2">
    <location>
        <begin position="22"/>
        <end position="391"/>
    </location>
</feature>
<dbReference type="PANTHER" id="PTHR30270:SF0">
    <property type="entry name" value="THIAMINE-MONOPHOSPHATE KINASE"/>
    <property type="match status" value="1"/>
</dbReference>
<reference evidence="4 5" key="1">
    <citation type="submission" date="2021-07" db="EMBL/GenBank/DDBJ databases">
        <title>Complete genome sequence of nontuberculous Mycobacterium sp. TY59.</title>
        <authorList>
            <person name="Fukushima K."/>
        </authorList>
    </citation>
    <scope>NUCLEOTIDE SEQUENCE [LARGE SCALE GENOMIC DNA]</scope>
    <source>
        <strain evidence="4 5">TY59</strain>
    </source>
</reference>
<dbReference type="Pfam" id="PF00586">
    <property type="entry name" value="AIRS"/>
    <property type="match status" value="1"/>
</dbReference>
<dbReference type="HAMAP" id="MF_02128">
    <property type="entry name" value="TMP_kinase"/>
    <property type="match status" value="1"/>
</dbReference>
<feature type="binding site" evidence="1">
    <location>
        <position position="294"/>
    </location>
    <ligand>
        <name>ATP</name>
        <dbReference type="ChEBI" id="CHEBI:30616"/>
    </ligand>
</feature>
<dbReference type="PANTHER" id="PTHR30270">
    <property type="entry name" value="THIAMINE-MONOPHOSPHATE KINASE"/>
    <property type="match status" value="1"/>
</dbReference>
<accession>A0ABN6IQV2</accession>
<sequence>MVTTATAIAAMISARGGPASASDSAATARTSFIPLTTIAFVYPGANLFSGRNRPDGRPAPAGAVRAAKSPIVGGVQDESGESLRQLGEFAVIDRLVRGREQPAAVVLGPGDDAALVSSGDGGVLVSTDMLVQDRHFRLDWSTPHDIGRKAIAQNAADIEAMGGRPTAFVVAFGAPGDTPAAQVDALVDGMWDEARRIGAGIAGGDLVHCPQWVVSVTVLGDPEGRAPVRRSGAKAGALIAVSGELGRSAAGFDLWGNGIDGFDELRRRHAVPRPPYGQGAVAAAGGAQAMIDISDGLIADLRHVAEASEVGMDLSTAALAADRDALAAAAAAVGADPWHWVLGGGEDHALVACFAGPAPAGWRIIGRVLDGPARVLVDDQEWSGYAGWQSY</sequence>
<organism evidence="4 5">
    <name type="scientific">Mycobacterium senriense</name>
    <dbReference type="NCBI Taxonomy" id="2775496"/>
    <lineage>
        <taxon>Bacteria</taxon>
        <taxon>Bacillati</taxon>
        <taxon>Actinomycetota</taxon>
        <taxon>Actinomycetes</taxon>
        <taxon>Mycobacteriales</taxon>
        <taxon>Mycobacteriaceae</taxon>
        <taxon>Mycobacterium</taxon>
        <taxon>Mycobacterium avium complex (MAC)</taxon>
    </lineage>
</organism>
<comment type="pathway">
    <text evidence="1">Cofactor biosynthesis; thiamine diphosphate biosynthesis; thiamine diphosphate from thiamine phosphate: step 1/1.</text>
</comment>
<dbReference type="Proteomes" id="UP000826012">
    <property type="component" value="Chromosome"/>
</dbReference>
<feature type="binding site" evidence="1">
    <location>
        <position position="157"/>
    </location>
    <ligand>
        <name>Mg(2+)</name>
        <dbReference type="ChEBI" id="CHEBI:18420"/>
        <label>2</label>
    </ligand>
</feature>
<keyword evidence="1" id="KW-0460">Magnesium</keyword>
<evidence type="ECO:0000313" key="5">
    <source>
        <dbReference type="Proteomes" id="UP000826012"/>
    </source>
</evidence>
<keyword evidence="1" id="KW-0784">Thiamine biosynthesis</keyword>
<feature type="binding site" evidence="1">
    <location>
        <position position="128"/>
    </location>
    <ligand>
        <name>Mg(2+)</name>
        <dbReference type="ChEBI" id="CHEBI:18420"/>
        <label>2</label>
    </ligand>
</feature>
<evidence type="ECO:0000313" key="4">
    <source>
        <dbReference type="EMBL" id="BCZ25568.1"/>
    </source>
</evidence>
<dbReference type="EC" id="2.7.4.16" evidence="1"/>
<feature type="domain" description="PurM-like N-terminal" evidence="3">
    <location>
        <begin position="110"/>
        <end position="220"/>
    </location>
</feature>
<keyword evidence="1" id="KW-0547">Nucleotide-binding</keyword>
<dbReference type="InterPro" id="IPR036676">
    <property type="entry name" value="PurM-like_C_sf"/>
</dbReference>
<dbReference type="InterPro" id="IPR016188">
    <property type="entry name" value="PurM-like_N"/>
</dbReference>
<keyword evidence="2" id="KW-0732">Signal</keyword>
<comment type="similarity">
    <text evidence="1">Belongs to the thiamine-monophosphate kinase family.</text>
</comment>
<comment type="catalytic activity">
    <reaction evidence="1">
        <text>thiamine phosphate + ATP = thiamine diphosphate + ADP</text>
        <dbReference type="Rhea" id="RHEA:15913"/>
        <dbReference type="ChEBI" id="CHEBI:30616"/>
        <dbReference type="ChEBI" id="CHEBI:37575"/>
        <dbReference type="ChEBI" id="CHEBI:58937"/>
        <dbReference type="ChEBI" id="CHEBI:456216"/>
        <dbReference type="EC" id="2.7.4.16"/>
    </reaction>
</comment>
<feature type="binding site" evidence="1">
    <location>
        <position position="388"/>
    </location>
    <ligand>
        <name>substrate</name>
    </ligand>
</feature>
<keyword evidence="1" id="KW-0067">ATP-binding</keyword>
<keyword evidence="5" id="KW-1185">Reference proteome</keyword>
<feature type="binding site" evidence="1">
    <location>
        <position position="112"/>
    </location>
    <ligand>
        <name>Mg(2+)</name>
        <dbReference type="ChEBI" id="CHEBI:18420"/>
        <label>4</label>
    </ligand>
</feature>
<dbReference type="Gene3D" id="3.30.1330.10">
    <property type="entry name" value="PurM-like, N-terminal domain"/>
    <property type="match status" value="1"/>
</dbReference>
<comment type="miscellaneous">
    <text evidence="1">Reaction mechanism of ThiL seems to utilize a direct, inline transfer of the gamma-phosphate of ATP to TMP rather than a phosphorylated enzyme intermediate.</text>
</comment>
<feature type="binding site" evidence="1">
    <location>
        <position position="346"/>
    </location>
    <ligand>
        <name>substrate</name>
    </ligand>
</feature>
<dbReference type="SUPFAM" id="SSF56042">
    <property type="entry name" value="PurM C-terminal domain-like"/>
    <property type="match status" value="1"/>
</dbReference>
<feature type="binding site" evidence="1">
    <location>
        <position position="205"/>
    </location>
    <ligand>
        <name>Mg(2+)</name>
        <dbReference type="ChEBI" id="CHEBI:18420"/>
        <label>1</label>
    </ligand>
</feature>
<feature type="binding site" evidence="1">
    <location>
        <position position="295"/>
    </location>
    <ligand>
        <name>Mg(2+)</name>
        <dbReference type="ChEBI" id="CHEBI:18420"/>
        <label>5</label>
    </ligand>
</feature>
<keyword evidence="1" id="KW-0808">Transferase</keyword>
<feature type="binding site" evidence="1">
    <location>
        <position position="127"/>
    </location>
    <ligand>
        <name>Mg(2+)</name>
        <dbReference type="ChEBI" id="CHEBI:18420"/>
        <label>1</label>
    </ligand>
</feature>
<keyword evidence="1" id="KW-0479">Metal-binding</keyword>
<keyword evidence="1 4" id="KW-0418">Kinase</keyword>
<name>A0ABN6IQV2_9MYCO</name>
<protein>
    <recommendedName>
        <fullName evidence="1">Thiamine-monophosphate kinase</fullName>
        <shortName evidence="1">TMP kinase</shortName>
        <shortName evidence="1">Thiamine-phosphate kinase</shortName>
        <ecNumber evidence="1">2.7.4.16</ecNumber>
    </recommendedName>
</protein>
<feature type="binding site" evidence="1">
    <location>
        <position position="126"/>
    </location>
    <ligand>
        <name>Mg(2+)</name>
        <dbReference type="ChEBI" id="CHEBI:18420"/>
        <label>4</label>
    </ligand>
</feature>
<dbReference type="InterPro" id="IPR036921">
    <property type="entry name" value="PurM-like_N_sf"/>
</dbReference>
<dbReference type="Gene3D" id="3.90.650.10">
    <property type="entry name" value="PurM-like C-terminal domain"/>
    <property type="match status" value="1"/>
</dbReference>
<comment type="function">
    <text evidence="1">Catalyzes the ATP-dependent phosphorylation of thiamine-monophosphate (TMP) to form thiamine-pyrophosphate (TPP), the active form of vitamin B1.</text>
</comment>
<dbReference type="SUPFAM" id="SSF55326">
    <property type="entry name" value="PurM N-terminal domain-like"/>
    <property type="match status" value="1"/>
</dbReference>
<feature type="signal peptide" evidence="2">
    <location>
        <begin position="1"/>
        <end position="21"/>
    </location>
</feature>
<feature type="binding site" evidence="1">
    <location>
        <position position="157"/>
    </location>
    <ligand>
        <name>Mg(2+)</name>
        <dbReference type="ChEBI" id="CHEBI:18420"/>
        <label>4</label>
    </ligand>
</feature>
<dbReference type="NCBIfam" id="TIGR01379">
    <property type="entry name" value="thiL"/>
    <property type="match status" value="1"/>
</dbReference>
<gene>
    <name evidence="1 4" type="primary">thiL</name>
    <name evidence="4" type="ORF">MTY59_54230</name>
</gene>
<evidence type="ECO:0000259" key="3">
    <source>
        <dbReference type="Pfam" id="PF00586"/>
    </source>
</evidence>
<reference evidence="4 5" key="2">
    <citation type="submission" date="2021-07" db="EMBL/GenBank/DDBJ databases">
        <authorList>
            <person name="Matsumoto Y."/>
            <person name="Motooka D."/>
            <person name="Nakamura S."/>
        </authorList>
    </citation>
    <scope>NUCLEOTIDE SEQUENCE [LARGE SCALE GENOMIC DNA]</scope>
    <source>
        <strain evidence="4 5">TY59</strain>
    </source>
</reference>
<feature type="binding site" evidence="1">
    <location>
        <position position="157"/>
    </location>
    <ligand>
        <name>Mg(2+)</name>
        <dbReference type="ChEBI" id="CHEBI:18420"/>
        <label>3</label>
    </ligand>
</feature>
<comment type="caution">
    <text evidence="1">Lacks conserved residue(s) required for the propagation of feature annotation.</text>
</comment>
<dbReference type="EMBL" id="AP024828">
    <property type="protein sequence ID" value="BCZ25568.1"/>
    <property type="molecule type" value="Genomic_DNA"/>
</dbReference>
<dbReference type="InterPro" id="IPR006283">
    <property type="entry name" value="ThiL-like"/>
</dbReference>
<dbReference type="GO" id="GO:0016301">
    <property type="term" value="F:kinase activity"/>
    <property type="evidence" value="ECO:0007669"/>
    <property type="project" value="UniProtKB-KW"/>
</dbReference>
<feature type="binding site" evidence="1">
    <location>
        <position position="230"/>
    </location>
    <ligand>
        <name>ATP</name>
        <dbReference type="ChEBI" id="CHEBI:30616"/>
    </ligand>
</feature>
<feature type="binding site" evidence="1">
    <location>
        <position position="135"/>
    </location>
    <ligand>
        <name>substrate</name>
    </ligand>
</feature>
<feature type="binding site" evidence="1">
    <location>
        <position position="112"/>
    </location>
    <ligand>
        <name>Mg(2+)</name>
        <dbReference type="ChEBI" id="CHEBI:18420"/>
        <label>3</label>
    </ligand>
</feature>
<evidence type="ECO:0000256" key="2">
    <source>
        <dbReference type="SAM" id="SignalP"/>
    </source>
</evidence>
<feature type="binding site" evidence="1">
    <location>
        <position position="128"/>
    </location>
    <ligand>
        <name>Mg(2+)</name>
        <dbReference type="ChEBI" id="CHEBI:18420"/>
        <label>1</label>
    </ligand>
</feature>
<proteinExistence type="inferred from homology"/>